<dbReference type="SUPFAM" id="SSF51735">
    <property type="entry name" value="NAD(P)-binding Rossmann-fold domains"/>
    <property type="match status" value="1"/>
</dbReference>
<dbReference type="AlphaFoldDB" id="A0AAD4CWH6"/>
<feature type="domain" description="NAD-dependent epimerase/dehydratase" evidence="1">
    <location>
        <begin position="5"/>
        <end position="242"/>
    </location>
</feature>
<reference evidence="2" key="1">
    <citation type="journal article" date="2019" name="Beilstein J. Org. Chem.">
        <title>Nanangenines: drimane sesquiterpenoids as the dominant metabolite cohort of a novel Australian fungus, Aspergillus nanangensis.</title>
        <authorList>
            <person name="Lacey H.J."/>
            <person name="Gilchrist C.L.M."/>
            <person name="Crombie A."/>
            <person name="Kalaitzis J.A."/>
            <person name="Vuong D."/>
            <person name="Rutledge P.J."/>
            <person name="Turner P."/>
            <person name="Pitt J.I."/>
            <person name="Lacey E."/>
            <person name="Chooi Y.H."/>
            <person name="Piggott A.M."/>
        </authorList>
    </citation>
    <scope>NUCLEOTIDE SEQUENCE</scope>
    <source>
        <strain evidence="2">MST-FP2251</strain>
    </source>
</reference>
<accession>A0AAD4CWH6</accession>
<comment type="caution">
    <text evidence="2">The sequence shown here is derived from an EMBL/GenBank/DDBJ whole genome shotgun (WGS) entry which is preliminary data.</text>
</comment>
<gene>
    <name evidence="2" type="ORF">FE257_012408</name>
</gene>
<evidence type="ECO:0000313" key="3">
    <source>
        <dbReference type="Proteomes" id="UP001194746"/>
    </source>
</evidence>
<organism evidence="2 3">
    <name type="scientific">Aspergillus nanangensis</name>
    <dbReference type="NCBI Taxonomy" id="2582783"/>
    <lineage>
        <taxon>Eukaryota</taxon>
        <taxon>Fungi</taxon>
        <taxon>Dikarya</taxon>
        <taxon>Ascomycota</taxon>
        <taxon>Pezizomycotina</taxon>
        <taxon>Eurotiomycetes</taxon>
        <taxon>Eurotiomycetidae</taxon>
        <taxon>Eurotiales</taxon>
        <taxon>Aspergillaceae</taxon>
        <taxon>Aspergillus</taxon>
        <taxon>Aspergillus subgen. Circumdati</taxon>
    </lineage>
</organism>
<dbReference type="Pfam" id="PF01370">
    <property type="entry name" value="Epimerase"/>
    <property type="match status" value="1"/>
</dbReference>
<protein>
    <recommendedName>
        <fullName evidence="1">NAD-dependent epimerase/dehydratase domain-containing protein</fullName>
    </recommendedName>
</protein>
<keyword evidence="3" id="KW-1185">Reference proteome</keyword>
<evidence type="ECO:0000259" key="1">
    <source>
        <dbReference type="Pfam" id="PF01370"/>
    </source>
</evidence>
<dbReference type="PANTHER" id="PTHR48079:SF6">
    <property type="entry name" value="NAD(P)-BINDING DOMAIN-CONTAINING PROTEIN-RELATED"/>
    <property type="match status" value="1"/>
</dbReference>
<sequence>MPLSILITGVSGYIGGAVLAQVREARDNGGLNCNVSALVRSEAQAATIRSLSDVVPIVIHDFDALDELQEIAQQFDVIIHAGAGWHTASARAFLRGLAVRRANGGQTPHYIQISGTSNLSDRPHSAAFIEDRIFSDKEDIYTYEKAREANEVYYQRTTDIAVVETGEDLNIPTYIIMAPTIFGVSKGEFNRFSVQLPAIIADALKTRQVKVIGEGRTVWTHVHVDDIADLFVIMLQHIANGREMPSGRRGIYFCESGEHTHREMAQRLADAGVQLDLFPSAEIKSVAVHEAAEAWAGGNSARVELSFGANSRCKAVLARELGWTPQNEGKWVSTFATELKEFVERPPQPKALPAVMRKKAE</sequence>
<dbReference type="PANTHER" id="PTHR48079">
    <property type="entry name" value="PROTEIN YEEZ"/>
    <property type="match status" value="1"/>
</dbReference>
<dbReference type="InterPro" id="IPR051783">
    <property type="entry name" value="NAD(P)-dependent_oxidoreduct"/>
</dbReference>
<dbReference type="Gene3D" id="3.40.50.720">
    <property type="entry name" value="NAD(P)-binding Rossmann-like Domain"/>
    <property type="match status" value="1"/>
</dbReference>
<dbReference type="InterPro" id="IPR001509">
    <property type="entry name" value="Epimerase_deHydtase"/>
</dbReference>
<evidence type="ECO:0000313" key="2">
    <source>
        <dbReference type="EMBL" id="KAF9892997.1"/>
    </source>
</evidence>
<proteinExistence type="predicted"/>
<dbReference type="InterPro" id="IPR036291">
    <property type="entry name" value="NAD(P)-bd_dom_sf"/>
</dbReference>
<reference evidence="2" key="2">
    <citation type="submission" date="2020-02" db="EMBL/GenBank/DDBJ databases">
        <authorList>
            <person name="Gilchrist C.L.M."/>
            <person name="Chooi Y.-H."/>
        </authorList>
    </citation>
    <scope>NUCLEOTIDE SEQUENCE</scope>
    <source>
        <strain evidence="2">MST-FP2251</strain>
    </source>
</reference>
<dbReference type="EMBL" id="VCAU01000009">
    <property type="protein sequence ID" value="KAF9892997.1"/>
    <property type="molecule type" value="Genomic_DNA"/>
</dbReference>
<dbReference type="GO" id="GO:0004029">
    <property type="term" value="F:aldehyde dehydrogenase (NAD+) activity"/>
    <property type="evidence" value="ECO:0007669"/>
    <property type="project" value="TreeGrafter"/>
</dbReference>
<name>A0AAD4CWH6_ASPNN</name>
<dbReference type="Proteomes" id="UP001194746">
    <property type="component" value="Unassembled WGS sequence"/>
</dbReference>
<dbReference type="GO" id="GO:0005737">
    <property type="term" value="C:cytoplasm"/>
    <property type="evidence" value="ECO:0007669"/>
    <property type="project" value="TreeGrafter"/>
</dbReference>